<name>A0A061RBM9_9CHLO</name>
<dbReference type="EMBL" id="GBEZ01018385">
    <property type="protein sequence ID" value="JAC68045.1"/>
    <property type="molecule type" value="Transcribed_RNA"/>
</dbReference>
<proteinExistence type="predicted"/>
<reference evidence="1" key="1">
    <citation type="submission" date="2014-05" db="EMBL/GenBank/DDBJ databases">
        <title>The transcriptome of the halophilic microalga Tetraselmis sp. GSL018 isolated from the Great Salt Lake, Utah.</title>
        <authorList>
            <person name="Jinkerson R.E."/>
            <person name="D'Adamo S."/>
            <person name="Posewitz M.C."/>
        </authorList>
    </citation>
    <scope>NUCLEOTIDE SEQUENCE</scope>
    <source>
        <strain evidence="1">GSL018</strain>
    </source>
</reference>
<dbReference type="AlphaFoldDB" id="A0A061RBM9"/>
<gene>
    <name evidence="1" type="ORF">TSPGSL018_9652</name>
</gene>
<evidence type="ECO:0000313" key="1">
    <source>
        <dbReference type="EMBL" id="JAC68045.1"/>
    </source>
</evidence>
<feature type="non-terminal residue" evidence="1">
    <location>
        <position position="71"/>
    </location>
</feature>
<protein>
    <submittedName>
        <fullName evidence="1">Uncharacterized protein</fullName>
    </submittedName>
</protein>
<sequence length="71" mass="7845">MNDLQAVAWSSAVSAPSCILPFATPLPYLAEVLARNIDSQDPLIKSFSATVRPRENHNKELLPILLPCRFP</sequence>
<accession>A0A061RBM9</accession>
<organism evidence="1">
    <name type="scientific">Tetraselmis sp. GSL018</name>
    <dbReference type="NCBI Taxonomy" id="582737"/>
    <lineage>
        <taxon>Eukaryota</taxon>
        <taxon>Viridiplantae</taxon>
        <taxon>Chlorophyta</taxon>
        <taxon>core chlorophytes</taxon>
        <taxon>Chlorodendrophyceae</taxon>
        <taxon>Chlorodendrales</taxon>
        <taxon>Chlorodendraceae</taxon>
        <taxon>Tetraselmis</taxon>
    </lineage>
</organism>